<name>A0AAV1QQM6_9ROSI</name>
<dbReference type="CDD" id="cd14798">
    <property type="entry name" value="RX-CC_like"/>
    <property type="match status" value="1"/>
</dbReference>
<dbReference type="Gene3D" id="1.10.8.430">
    <property type="entry name" value="Helical domain of apoptotic protease-activating factors"/>
    <property type="match status" value="1"/>
</dbReference>
<sequence>MVLEEVTLLKGIHEEVVVIKDDLEAIKAFLKDADSKAEKEGINESVKVWVKQAREVAYQIEDVIDEYMLHVAQHHERRGCERSGAFQFISSDQEASSNARRAILHDPGMGSLFIKEGELVGIESSRDELTSYLIDGASQRTVISLVGMGVWVKPLLLKKYTKAEENWGIADFCKRYSLVYVHPLEPLSQEDSWELFCKKTFKRDFEGRCPKDLEKLSRDIVGRCGGLPLAIVAIGGLLACKEKMVLK</sequence>
<evidence type="ECO:0000256" key="2">
    <source>
        <dbReference type="ARBA" id="ARBA00022741"/>
    </source>
</evidence>
<organism evidence="5 6">
    <name type="scientific">Dovyalis caffra</name>
    <dbReference type="NCBI Taxonomy" id="77055"/>
    <lineage>
        <taxon>Eukaryota</taxon>
        <taxon>Viridiplantae</taxon>
        <taxon>Streptophyta</taxon>
        <taxon>Embryophyta</taxon>
        <taxon>Tracheophyta</taxon>
        <taxon>Spermatophyta</taxon>
        <taxon>Magnoliopsida</taxon>
        <taxon>eudicotyledons</taxon>
        <taxon>Gunneridae</taxon>
        <taxon>Pentapetalae</taxon>
        <taxon>rosids</taxon>
        <taxon>fabids</taxon>
        <taxon>Malpighiales</taxon>
        <taxon>Salicaceae</taxon>
        <taxon>Flacourtieae</taxon>
        <taxon>Dovyalis</taxon>
    </lineage>
</organism>
<dbReference type="Pfam" id="PF18052">
    <property type="entry name" value="Rx_N"/>
    <property type="match status" value="1"/>
</dbReference>
<dbReference type="AlphaFoldDB" id="A0AAV1QQM6"/>
<dbReference type="Proteomes" id="UP001314170">
    <property type="component" value="Unassembled WGS sequence"/>
</dbReference>
<evidence type="ECO:0000256" key="1">
    <source>
        <dbReference type="ARBA" id="ARBA00022737"/>
    </source>
</evidence>
<dbReference type="GO" id="GO:0006952">
    <property type="term" value="P:defense response"/>
    <property type="evidence" value="ECO:0007669"/>
    <property type="project" value="UniProtKB-KW"/>
</dbReference>
<keyword evidence="2" id="KW-0547">Nucleotide-binding</keyword>
<reference evidence="5 6" key="1">
    <citation type="submission" date="2024-01" db="EMBL/GenBank/DDBJ databases">
        <authorList>
            <person name="Waweru B."/>
        </authorList>
    </citation>
    <scope>NUCLEOTIDE SEQUENCE [LARGE SCALE GENOMIC DNA]</scope>
</reference>
<dbReference type="EMBL" id="CAWUPB010000175">
    <property type="protein sequence ID" value="CAK7323866.1"/>
    <property type="molecule type" value="Genomic_DNA"/>
</dbReference>
<dbReference type="InterPro" id="IPR041118">
    <property type="entry name" value="Rx_N"/>
</dbReference>
<accession>A0AAV1QQM6</accession>
<keyword evidence="3" id="KW-0611">Plant defense</keyword>
<dbReference type="PANTHER" id="PTHR19338">
    <property type="entry name" value="TRANSLOCASE OF INNER MITOCHONDRIAL MEMBRANE 13 HOMOLOG"/>
    <property type="match status" value="1"/>
</dbReference>
<feature type="domain" description="Disease resistance N-terminal" evidence="4">
    <location>
        <begin position="2"/>
        <end position="79"/>
    </location>
</feature>
<evidence type="ECO:0000313" key="5">
    <source>
        <dbReference type="EMBL" id="CAK7323866.1"/>
    </source>
</evidence>
<protein>
    <recommendedName>
        <fullName evidence="4">Disease resistance N-terminal domain-containing protein</fullName>
    </recommendedName>
</protein>
<keyword evidence="6" id="KW-1185">Reference proteome</keyword>
<evidence type="ECO:0000259" key="4">
    <source>
        <dbReference type="Pfam" id="PF18052"/>
    </source>
</evidence>
<evidence type="ECO:0000256" key="3">
    <source>
        <dbReference type="ARBA" id="ARBA00022821"/>
    </source>
</evidence>
<dbReference type="InterPro" id="IPR042197">
    <property type="entry name" value="Apaf_helical"/>
</dbReference>
<comment type="caution">
    <text evidence="5">The sequence shown here is derived from an EMBL/GenBank/DDBJ whole genome shotgun (WGS) entry which is preliminary data.</text>
</comment>
<dbReference type="SUPFAM" id="SSF52540">
    <property type="entry name" value="P-loop containing nucleoside triphosphate hydrolases"/>
    <property type="match status" value="1"/>
</dbReference>
<evidence type="ECO:0000313" key="6">
    <source>
        <dbReference type="Proteomes" id="UP001314170"/>
    </source>
</evidence>
<dbReference type="PANTHER" id="PTHR19338:SF32">
    <property type="entry name" value="OS06G0287500 PROTEIN"/>
    <property type="match status" value="1"/>
</dbReference>
<keyword evidence="1" id="KW-0677">Repeat</keyword>
<dbReference type="InterPro" id="IPR038005">
    <property type="entry name" value="RX-like_CC"/>
</dbReference>
<proteinExistence type="predicted"/>
<dbReference type="InterPro" id="IPR027417">
    <property type="entry name" value="P-loop_NTPase"/>
</dbReference>
<dbReference type="GO" id="GO:0043531">
    <property type="term" value="F:ADP binding"/>
    <property type="evidence" value="ECO:0007669"/>
    <property type="project" value="InterPro"/>
</dbReference>
<gene>
    <name evidence="5" type="ORF">DCAF_LOCUS1496</name>
</gene>
<dbReference type="Gene3D" id="1.20.5.4130">
    <property type="match status" value="1"/>
</dbReference>